<evidence type="ECO:0000313" key="2">
    <source>
        <dbReference type="EMBL" id="CDW55697.1"/>
    </source>
</evidence>
<dbReference type="EMBL" id="HG805972">
    <property type="protein sequence ID" value="CDW55697.1"/>
    <property type="molecule type" value="Genomic_DNA"/>
</dbReference>
<dbReference type="SUPFAM" id="SSF49354">
    <property type="entry name" value="PapD-like"/>
    <property type="match status" value="1"/>
</dbReference>
<dbReference type="InterPro" id="IPR013783">
    <property type="entry name" value="Ig-like_fold"/>
</dbReference>
<reference evidence="2" key="2">
    <citation type="submission" date="2014-03" db="EMBL/GenBank/DDBJ databases">
        <title>The whipworm genome and dual-species transcriptomics of an intimate host-pathogen interaction.</title>
        <authorList>
            <person name="Foth B.J."/>
            <person name="Tsai I.J."/>
            <person name="Reid A.J."/>
            <person name="Bancroft A.J."/>
            <person name="Nichol S."/>
            <person name="Tracey A."/>
            <person name="Holroyd N."/>
            <person name="Cotton J.A."/>
            <person name="Stanley E.J."/>
            <person name="Zarowiecki M."/>
            <person name="Liu J.Z."/>
            <person name="Huckvale T."/>
            <person name="Cooper P.J."/>
            <person name="Grencis R.K."/>
            <person name="Berriman M."/>
        </authorList>
    </citation>
    <scope>NUCLEOTIDE SEQUENCE [LARGE SCALE GENOMIC DNA]</scope>
</reference>
<dbReference type="Gene3D" id="2.60.40.10">
    <property type="entry name" value="Immunoglobulins"/>
    <property type="match status" value="1"/>
</dbReference>
<keyword evidence="3" id="KW-1185">Reference proteome</keyword>
<organism evidence="2 3">
    <name type="scientific">Trichuris trichiura</name>
    <name type="common">Whipworm</name>
    <name type="synonym">Trichocephalus trichiurus</name>
    <dbReference type="NCBI Taxonomy" id="36087"/>
    <lineage>
        <taxon>Eukaryota</taxon>
        <taxon>Metazoa</taxon>
        <taxon>Ecdysozoa</taxon>
        <taxon>Nematoda</taxon>
        <taxon>Enoplea</taxon>
        <taxon>Dorylaimia</taxon>
        <taxon>Trichinellida</taxon>
        <taxon>Trichuridae</taxon>
        <taxon>Trichuris</taxon>
    </lineage>
</organism>
<gene>
    <name evidence="2" type="ORF">TTRE_0000397001</name>
</gene>
<evidence type="ECO:0000313" key="3">
    <source>
        <dbReference type="Proteomes" id="UP000030665"/>
    </source>
</evidence>
<feature type="domain" description="MSP" evidence="1">
    <location>
        <begin position="19"/>
        <end position="110"/>
    </location>
</feature>
<name>A0A077Z5I3_TRITR</name>
<dbReference type="Proteomes" id="UP000030665">
    <property type="component" value="Unassembled WGS sequence"/>
</dbReference>
<dbReference type="Pfam" id="PF00635">
    <property type="entry name" value="Motile_Sperm"/>
    <property type="match status" value="1"/>
</dbReference>
<sequence length="131" mass="15478">MNMEITKPTMPPLDIICEAGDEIFIEAPSSDWTAVDLYLKNPNEMKVCFHVEMSRYGYFTPVPREAFLERKSTNILRIIRKPETPFREFDYLVLKYICVHENTCKVDKSMFENGITKRKLITIKQKFYVDL</sequence>
<reference evidence="2" key="1">
    <citation type="submission" date="2014-01" db="EMBL/GenBank/DDBJ databases">
        <authorList>
            <person name="Aslett M."/>
        </authorList>
    </citation>
    <scope>NUCLEOTIDE SEQUENCE</scope>
</reference>
<dbReference type="InterPro" id="IPR000535">
    <property type="entry name" value="MSP_dom"/>
</dbReference>
<accession>A0A077Z5I3</accession>
<dbReference type="AlphaFoldDB" id="A0A077Z5I3"/>
<proteinExistence type="predicted"/>
<dbReference type="InterPro" id="IPR008962">
    <property type="entry name" value="PapD-like_sf"/>
</dbReference>
<protein>
    <submittedName>
        <fullName evidence="2">Vesicle-associated membrane protein-associated pr otein A</fullName>
    </submittedName>
</protein>
<evidence type="ECO:0000259" key="1">
    <source>
        <dbReference type="Pfam" id="PF00635"/>
    </source>
</evidence>